<evidence type="ECO:0000313" key="2">
    <source>
        <dbReference type="EMBL" id="MBB5253287.1"/>
    </source>
</evidence>
<feature type="transmembrane region" description="Helical" evidence="1">
    <location>
        <begin position="83"/>
        <end position="107"/>
    </location>
</feature>
<feature type="transmembrane region" description="Helical" evidence="1">
    <location>
        <begin position="154"/>
        <end position="174"/>
    </location>
</feature>
<evidence type="ECO:0000313" key="3">
    <source>
        <dbReference type="EMBL" id="QGR15811.1"/>
    </source>
</evidence>
<protein>
    <submittedName>
        <fullName evidence="3">Peptidase M50</fullName>
    </submittedName>
    <submittedName>
        <fullName evidence="2">Zn-dependent protease</fullName>
    </submittedName>
</protein>
<keyword evidence="1" id="KW-0812">Transmembrane</keyword>
<dbReference type="OrthoDB" id="86131at2157"/>
<keyword evidence="1" id="KW-0472">Membrane</keyword>
<accession>A0A650CD99</accession>
<feature type="transmembrane region" description="Helical" evidence="1">
    <location>
        <begin position="20"/>
        <end position="37"/>
    </location>
</feature>
<gene>
    <name evidence="3" type="ORF">D1869_00340</name>
    <name evidence="2" type="ORF">HNQ62_001029</name>
</gene>
<feature type="transmembrane region" description="Helical" evidence="1">
    <location>
        <begin position="43"/>
        <end position="62"/>
    </location>
</feature>
<dbReference type="Proteomes" id="UP000427373">
    <property type="component" value="Chromosome"/>
</dbReference>
<keyword evidence="4" id="KW-1185">Reference proteome</keyword>
<name>A0A650CD99_SULOH</name>
<dbReference type="RefSeq" id="WP_156013418.1">
    <property type="nucleotide sequence ID" value="NZ_AP031374.1"/>
</dbReference>
<organism evidence="3 4">
    <name type="scientific">Sulfurisphaera ohwakuensis</name>
    <dbReference type="NCBI Taxonomy" id="69656"/>
    <lineage>
        <taxon>Archaea</taxon>
        <taxon>Thermoproteota</taxon>
        <taxon>Thermoprotei</taxon>
        <taxon>Sulfolobales</taxon>
        <taxon>Sulfolobaceae</taxon>
        <taxon>Sulfurisphaera</taxon>
    </lineage>
</organism>
<sequence length="210" mass="23390">MSYIDYLEWRFRNLNEGLSFLLAILSLAVAFVGPHYLRYGVIVGVLIPIITATTAIIPHEIAHRQSARNYGCASRFTLSFKGFLATLLINLISGLTGFGFLVFVSGYTGIFCRFGLMTKDVEGKTAFAGPLTNLVIAILSLLSLLFIPISNIYLLYLLAEIFTFNSYVAFFNLIPLPPLDGQKVLRWNSAIWGIALIFALILTFVPYYVL</sequence>
<proteinExistence type="predicted"/>
<keyword evidence="2" id="KW-0645">Protease</keyword>
<keyword evidence="2" id="KW-0378">Hydrolase</keyword>
<dbReference type="AlphaFoldDB" id="A0A650CD99"/>
<evidence type="ECO:0000313" key="4">
    <source>
        <dbReference type="Proteomes" id="UP000427373"/>
    </source>
</evidence>
<evidence type="ECO:0000313" key="5">
    <source>
        <dbReference type="Proteomes" id="UP000582213"/>
    </source>
</evidence>
<reference evidence="2 5" key="2">
    <citation type="submission" date="2020-08" db="EMBL/GenBank/DDBJ databases">
        <title>Genomic Encyclopedia of Type Strains, Phase IV (KMG-IV): sequencing the most valuable type-strain genomes for metagenomic binning, comparative biology and taxonomic classification.</title>
        <authorList>
            <person name="Goeker M."/>
        </authorList>
    </citation>
    <scope>NUCLEOTIDE SEQUENCE [LARGE SCALE GENOMIC DNA]</scope>
    <source>
        <strain evidence="2 5">DSM 12421</strain>
    </source>
</reference>
<feature type="transmembrane region" description="Helical" evidence="1">
    <location>
        <begin position="127"/>
        <end position="147"/>
    </location>
</feature>
<dbReference type="Proteomes" id="UP000582213">
    <property type="component" value="Unassembled WGS sequence"/>
</dbReference>
<dbReference type="EMBL" id="JACHFY010000003">
    <property type="protein sequence ID" value="MBB5253287.1"/>
    <property type="molecule type" value="Genomic_DNA"/>
</dbReference>
<reference evidence="3 4" key="1">
    <citation type="submission" date="2019-10" db="EMBL/GenBank/DDBJ databases">
        <title>Genome Sequences from Six Type Strain Members of the Archaeal Family Sulfolobaceae: Acidianus ambivalens, Acidianus infernus, Metallosphaera prunae, Stygiolobus azoricus, Sulfolobus metallicus, and Sulfurisphaera ohwakuensis.</title>
        <authorList>
            <person name="Counts J.A."/>
            <person name="Kelly R.M."/>
        </authorList>
    </citation>
    <scope>NUCLEOTIDE SEQUENCE [LARGE SCALE GENOMIC DNA]</scope>
    <source>
        <strain evidence="3 4">TA-1</strain>
    </source>
</reference>
<dbReference type="GeneID" id="95643842"/>
<dbReference type="EMBL" id="CP045484">
    <property type="protein sequence ID" value="QGR15811.1"/>
    <property type="molecule type" value="Genomic_DNA"/>
</dbReference>
<feature type="transmembrane region" description="Helical" evidence="1">
    <location>
        <begin position="189"/>
        <end position="209"/>
    </location>
</feature>
<dbReference type="PANTHER" id="PTHR35864">
    <property type="entry name" value="ZINC METALLOPROTEASE MJ0611-RELATED"/>
    <property type="match status" value="1"/>
</dbReference>
<dbReference type="GO" id="GO:0008233">
    <property type="term" value="F:peptidase activity"/>
    <property type="evidence" value="ECO:0007669"/>
    <property type="project" value="UniProtKB-KW"/>
</dbReference>
<evidence type="ECO:0000256" key="1">
    <source>
        <dbReference type="SAM" id="Phobius"/>
    </source>
</evidence>
<keyword evidence="1" id="KW-1133">Transmembrane helix</keyword>
<dbReference type="PANTHER" id="PTHR35864:SF1">
    <property type="entry name" value="ZINC METALLOPROTEASE YWHC-RELATED"/>
    <property type="match status" value="1"/>
</dbReference>
<dbReference type="KEGG" id="soh:D1869_00340"/>
<dbReference type="InterPro" id="IPR052348">
    <property type="entry name" value="Metallopeptidase_M50B"/>
</dbReference>
<dbReference type="GO" id="GO:0006508">
    <property type="term" value="P:proteolysis"/>
    <property type="evidence" value="ECO:0007669"/>
    <property type="project" value="UniProtKB-KW"/>
</dbReference>